<dbReference type="EMBL" id="OA567245">
    <property type="protein sequence ID" value="CAD7200094.1"/>
    <property type="molecule type" value="Genomic_DNA"/>
</dbReference>
<dbReference type="InterPro" id="IPR029070">
    <property type="entry name" value="Chitinase_insertion_sf"/>
</dbReference>
<keyword evidence="7" id="KW-0175">Coiled coil</keyword>
<dbReference type="GO" id="GO:0006032">
    <property type="term" value="P:chitin catabolic process"/>
    <property type="evidence" value="ECO:0007669"/>
    <property type="project" value="TreeGrafter"/>
</dbReference>
<dbReference type="FunFam" id="3.20.20.80:FF:000071">
    <property type="entry name" value="Imaginal disc growth factor"/>
    <property type="match status" value="1"/>
</dbReference>
<dbReference type="Gene3D" id="3.10.50.10">
    <property type="match status" value="1"/>
</dbReference>
<keyword evidence="6" id="KW-0325">Glycoprotein</keyword>
<keyword evidence="3" id="KW-0964">Secreted</keyword>
<evidence type="ECO:0000256" key="7">
    <source>
        <dbReference type="SAM" id="Coils"/>
    </source>
</evidence>
<gene>
    <name evidence="10" type="ORF">TDIB3V08_LOCUS6324</name>
</gene>
<dbReference type="GO" id="GO:0005576">
    <property type="term" value="C:extracellular region"/>
    <property type="evidence" value="ECO:0007669"/>
    <property type="project" value="UniProtKB-SubCell"/>
</dbReference>
<dbReference type="InterPro" id="IPR050314">
    <property type="entry name" value="Glycosyl_Hydrlase_18"/>
</dbReference>
<keyword evidence="4 8" id="KW-0732">Signal</keyword>
<evidence type="ECO:0000259" key="9">
    <source>
        <dbReference type="PROSITE" id="PS51910"/>
    </source>
</evidence>
<evidence type="ECO:0000313" key="10">
    <source>
        <dbReference type="EMBL" id="CAD7200094.1"/>
    </source>
</evidence>
<name>A0A7R8ZCB6_TIMDO</name>
<dbReference type="InterPro" id="IPR001223">
    <property type="entry name" value="Glyco_hydro18_cat"/>
</dbReference>
<sequence>MQMLGVLVVATAALLATVLPTVHARVVCYYDSRSYWREGAGKLLAADLEPALSYCTHLVYGYAKIDETTFKLTSLDETLDLDSGRSNYHAVTNLKKRFPGLHVLLAVGGPADTQDVEKYLTLLETQESRTAFQNSARTLIRQYGFDGLDLAWQFPEIRVKKERGTFGSIWHSIKKTFGYGHNHVDEKEQEHRNGFTTLVKDLKTSFKVDGLLVTAAVLPNVNASAYYDASALAQHLDSITLLAFDYKNPSRNPQQADYPSPLYTAGGRPVNETADAAVKWWTDQGIQGSKIVLGISTYGRTWKLTTESQISGVPPLTADGPGGEGAQTKTPGLLSYPEICALIPNPNQRATGHLLRRVTDPSKKLGTYAFRLPDSEGEGGIWVAYEDPDTAGDRATYVKIKGLGGVALYDISLDDFRGVCHGDKYPILKMAKNRLNMHSNENTPPSISTREEHNIGIDLDPLRSFEVSRQAVRGTSLKTVHLAISESTRLLQAMPPAAPPSLEDLRAPRQVFPPTSGESHYPRHTLLGHLEAQLNQVFSNIFSLTDTLFKILQTKTFDVKYCIDKVKETISHLKDARNDFEETYRKLEDDDNVEAPKKRRREDG</sequence>
<dbReference type="SUPFAM" id="SSF54556">
    <property type="entry name" value="Chitinase insertion domain"/>
    <property type="match status" value="1"/>
</dbReference>
<feature type="coiled-coil region" evidence="7">
    <location>
        <begin position="563"/>
        <end position="590"/>
    </location>
</feature>
<feature type="domain" description="GH18" evidence="9">
    <location>
        <begin position="24"/>
        <end position="438"/>
    </location>
</feature>
<organism evidence="10">
    <name type="scientific">Timema douglasi</name>
    <name type="common">Walking stick</name>
    <dbReference type="NCBI Taxonomy" id="61478"/>
    <lineage>
        <taxon>Eukaryota</taxon>
        <taxon>Metazoa</taxon>
        <taxon>Ecdysozoa</taxon>
        <taxon>Arthropoda</taxon>
        <taxon>Hexapoda</taxon>
        <taxon>Insecta</taxon>
        <taxon>Pterygota</taxon>
        <taxon>Neoptera</taxon>
        <taxon>Polyneoptera</taxon>
        <taxon>Phasmatodea</taxon>
        <taxon>Timematodea</taxon>
        <taxon>Timematoidea</taxon>
        <taxon>Timematidae</taxon>
        <taxon>Timema</taxon>
    </lineage>
</organism>
<feature type="signal peptide" evidence="8">
    <location>
        <begin position="1"/>
        <end position="24"/>
    </location>
</feature>
<evidence type="ECO:0000256" key="8">
    <source>
        <dbReference type="SAM" id="SignalP"/>
    </source>
</evidence>
<protein>
    <recommendedName>
        <fullName evidence="9">GH18 domain-containing protein</fullName>
    </recommendedName>
</protein>
<dbReference type="InterPro" id="IPR017853">
    <property type="entry name" value="GH"/>
</dbReference>
<dbReference type="PANTHER" id="PTHR11177">
    <property type="entry name" value="CHITINASE"/>
    <property type="match status" value="1"/>
</dbReference>
<dbReference type="GO" id="GO:0008061">
    <property type="term" value="F:chitin binding"/>
    <property type="evidence" value="ECO:0007669"/>
    <property type="project" value="InterPro"/>
</dbReference>
<comment type="similarity">
    <text evidence="2">Belongs to the glycosyl hydrolase 18 family. IDGF subfamily.</text>
</comment>
<evidence type="ECO:0000256" key="1">
    <source>
        <dbReference type="ARBA" id="ARBA00004613"/>
    </source>
</evidence>
<accession>A0A7R8ZCB6</accession>
<keyword evidence="5" id="KW-1015">Disulfide bond</keyword>
<dbReference type="GO" id="GO:0005975">
    <property type="term" value="P:carbohydrate metabolic process"/>
    <property type="evidence" value="ECO:0007669"/>
    <property type="project" value="InterPro"/>
</dbReference>
<dbReference type="SUPFAM" id="SSF51445">
    <property type="entry name" value="(Trans)glycosidases"/>
    <property type="match status" value="1"/>
</dbReference>
<evidence type="ECO:0000256" key="5">
    <source>
        <dbReference type="ARBA" id="ARBA00023157"/>
    </source>
</evidence>
<dbReference type="AlphaFoldDB" id="A0A7R8ZCB6"/>
<dbReference type="PROSITE" id="PS51910">
    <property type="entry name" value="GH18_2"/>
    <property type="match status" value="1"/>
</dbReference>
<evidence type="ECO:0000256" key="6">
    <source>
        <dbReference type="ARBA" id="ARBA00023180"/>
    </source>
</evidence>
<feature type="chain" id="PRO_5030666634" description="GH18 domain-containing protein" evidence="8">
    <location>
        <begin position="25"/>
        <end position="604"/>
    </location>
</feature>
<reference evidence="10" key="1">
    <citation type="submission" date="2020-11" db="EMBL/GenBank/DDBJ databases">
        <authorList>
            <person name="Tran Van P."/>
        </authorList>
    </citation>
    <scope>NUCLEOTIDE SEQUENCE</scope>
</reference>
<evidence type="ECO:0000256" key="3">
    <source>
        <dbReference type="ARBA" id="ARBA00022525"/>
    </source>
</evidence>
<dbReference type="Pfam" id="PF00704">
    <property type="entry name" value="Glyco_hydro_18"/>
    <property type="match status" value="1"/>
</dbReference>
<dbReference type="InterPro" id="IPR011583">
    <property type="entry name" value="Chitinase_II/V-like_cat"/>
</dbReference>
<dbReference type="Gene3D" id="3.20.20.80">
    <property type="entry name" value="Glycosidases"/>
    <property type="match status" value="1"/>
</dbReference>
<dbReference type="PANTHER" id="PTHR11177:SF235">
    <property type="entry name" value="CHITINASE-LIKE PROTEIN IDGF1-RELATED"/>
    <property type="match status" value="1"/>
</dbReference>
<evidence type="ECO:0000256" key="4">
    <source>
        <dbReference type="ARBA" id="ARBA00022729"/>
    </source>
</evidence>
<proteinExistence type="inferred from homology"/>
<dbReference type="GO" id="GO:0004568">
    <property type="term" value="F:chitinase activity"/>
    <property type="evidence" value="ECO:0007669"/>
    <property type="project" value="TreeGrafter"/>
</dbReference>
<comment type="subcellular location">
    <subcellularLocation>
        <location evidence="1">Secreted</location>
    </subcellularLocation>
</comment>
<evidence type="ECO:0000256" key="2">
    <source>
        <dbReference type="ARBA" id="ARBA00006606"/>
    </source>
</evidence>
<dbReference type="SMART" id="SM00636">
    <property type="entry name" value="Glyco_18"/>
    <property type="match status" value="1"/>
</dbReference>